<reference evidence="2" key="2">
    <citation type="submission" date="2012-12" db="EMBL/GenBank/DDBJ databases">
        <authorList>
            <consortium name="WormBase Consortium"/>
            <person name="Ghedin E."/>
            <person name="Paulini M."/>
        </authorList>
    </citation>
    <scope>NUCLEOTIDE SEQUENCE</scope>
    <source>
        <strain evidence="2">FR3</strain>
    </source>
</reference>
<evidence type="ECO:0000256" key="1">
    <source>
        <dbReference type="SAM" id="MobiDB-lite"/>
    </source>
</evidence>
<feature type="compositionally biased region" description="Polar residues" evidence="1">
    <location>
        <begin position="40"/>
        <end position="50"/>
    </location>
</feature>
<feature type="compositionally biased region" description="Basic and acidic residues" evidence="1">
    <location>
        <begin position="11"/>
        <end position="22"/>
    </location>
</feature>
<accession>A0A1I9G1M1</accession>
<name>A0A1I9G1M1_BRUMA</name>
<feature type="region of interest" description="Disordered" evidence="1">
    <location>
        <begin position="1"/>
        <end position="50"/>
    </location>
</feature>
<dbReference type="AlphaFoldDB" id="A0A1I9G1M1"/>
<organism evidence="2">
    <name type="scientific">Brugia malayi</name>
    <name type="common">Filarial nematode worm</name>
    <dbReference type="NCBI Taxonomy" id="6279"/>
    <lineage>
        <taxon>Eukaryota</taxon>
        <taxon>Metazoa</taxon>
        <taxon>Ecdysozoa</taxon>
        <taxon>Nematoda</taxon>
        <taxon>Chromadorea</taxon>
        <taxon>Rhabditida</taxon>
        <taxon>Spirurina</taxon>
        <taxon>Spiruromorpha</taxon>
        <taxon>Filarioidea</taxon>
        <taxon>Onchocercidae</taxon>
        <taxon>Brugia</taxon>
    </lineage>
</organism>
<sequence length="50" mass="5422">MKALTFADSTANEKRTNGDATDRAATSQKLWVKTPPNRVATVNNQRTSSA</sequence>
<protein>
    <submittedName>
        <fullName evidence="2">Bm14180</fullName>
    </submittedName>
</protein>
<dbReference type="EMBL" id="LN856931">
    <property type="protein sequence ID" value="CDP94667.1"/>
    <property type="molecule type" value="Genomic_DNA"/>
</dbReference>
<gene>
    <name evidence="2" type="primary">Bm14180</name>
    <name evidence="2" type="ORF">BM_Bm14180</name>
</gene>
<proteinExistence type="predicted"/>
<reference evidence="2" key="1">
    <citation type="journal article" date="2007" name="Science">
        <title>Draft genome of the filarial nematode parasite Brugia malayi.</title>
        <authorList>
            <person name="Ghedin E."/>
            <person name="Wang S."/>
            <person name="Spiro D."/>
            <person name="Caler E."/>
            <person name="Zhao Q."/>
            <person name="Crabtree J."/>
            <person name="Allen J.E."/>
            <person name="Delcher A.L."/>
            <person name="Guiliano D.B."/>
            <person name="Miranda-Saavedra D."/>
            <person name="Angiuoli S.V."/>
            <person name="Creasy T."/>
            <person name="Amedeo P."/>
            <person name="Haas B."/>
            <person name="El-Sayed N.M."/>
            <person name="Wortman J.R."/>
            <person name="Feldblyum T."/>
            <person name="Tallon L."/>
            <person name="Schatz M."/>
            <person name="Shumway M."/>
            <person name="Koo H."/>
            <person name="Salzberg S.L."/>
            <person name="Schobel S."/>
            <person name="Pertea M."/>
            <person name="Pop M."/>
            <person name="White O."/>
            <person name="Barton G.J."/>
            <person name="Carlow C.K."/>
            <person name="Crawford M.J."/>
            <person name="Daub J."/>
            <person name="Dimmic M.W."/>
            <person name="Estes C.F."/>
            <person name="Foster J.M."/>
            <person name="Ganatra M."/>
            <person name="Gregory W.F."/>
            <person name="Johnson N.M."/>
            <person name="Jin J."/>
            <person name="Komuniecki R."/>
            <person name="Korf I."/>
            <person name="Kumar S."/>
            <person name="Laney S."/>
            <person name="Li B.W."/>
            <person name="Li W."/>
            <person name="Lindblom T.H."/>
            <person name="Lustigman S."/>
            <person name="Ma D."/>
            <person name="Maina C.V."/>
            <person name="Martin D.M."/>
            <person name="McCarter J.P."/>
            <person name="McReynolds L."/>
            <person name="Mitreva M."/>
            <person name="Nutman T.B."/>
            <person name="Parkinson J."/>
            <person name="Peregrin-Alvarez J.M."/>
            <person name="Poole C."/>
            <person name="Ren Q."/>
            <person name="Saunders L."/>
            <person name="Sluder A.E."/>
            <person name="Smith K."/>
            <person name="Stanke M."/>
            <person name="Unnasch T.R."/>
            <person name="Ware J."/>
            <person name="Wei A.D."/>
            <person name="Weil G."/>
            <person name="Williams D.J."/>
            <person name="Zhang Y."/>
            <person name="Williams S.A."/>
            <person name="Fraser-Liggett C."/>
            <person name="Slatko B."/>
            <person name="Blaxter M.L."/>
            <person name="Scott A.L."/>
        </authorList>
    </citation>
    <scope>NUCLEOTIDE SEQUENCE</scope>
    <source>
        <strain evidence="2">FR3</strain>
    </source>
</reference>
<evidence type="ECO:0000313" key="2">
    <source>
        <dbReference type="EMBL" id="CDP94667.1"/>
    </source>
</evidence>